<dbReference type="Proteomes" id="UP000198211">
    <property type="component" value="Unassembled WGS sequence"/>
</dbReference>
<organism evidence="2 3">
    <name type="scientific">Phytophthora megakarya</name>
    <dbReference type="NCBI Taxonomy" id="4795"/>
    <lineage>
        <taxon>Eukaryota</taxon>
        <taxon>Sar</taxon>
        <taxon>Stramenopiles</taxon>
        <taxon>Oomycota</taxon>
        <taxon>Peronosporomycetes</taxon>
        <taxon>Peronosporales</taxon>
        <taxon>Peronosporaceae</taxon>
        <taxon>Phytophthora</taxon>
    </lineage>
</organism>
<gene>
    <name evidence="2" type="ORF">PHMEG_00030786</name>
</gene>
<dbReference type="AlphaFoldDB" id="A0A225V201"/>
<proteinExistence type="predicted"/>
<evidence type="ECO:0000256" key="1">
    <source>
        <dbReference type="SAM" id="MobiDB-lite"/>
    </source>
</evidence>
<evidence type="ECO:0000313" key="2">
    <source>
        <dbReference type="EMBL" id="OWY98449.1"/>
    </source>
</evidence>
<keyword evidence="3" id="KW-1185">Reference proteome</keyword>
<evidence type="ECO:0000313" key="3">
    <source>
        <dbReference type="Proteomes" id="UP000198211"/>
    </source>
</evidence>
<comment type="caution">
    <text evidence="2">The sequence shown here is derived from an EMBL/GenBank/DDBJ whole genome shotgun (WGS) entry which is preliminary data.</text>
</comment>
<accession>A0A225V201</accession>
<name>A0A225V201_9STRA</name>
<feature type="region of interest" description="Disordered" evidence="1">
    <location>
        <begin position="19"/>
        <end position="38"/>
    </location>
</feature>
<sequence>MKMYLSGSIADVKQAEANRMARSLPTMSPPTPRSGDDRDRLLRLVVPDTLQSDVYITITLRWKEDIREWGVLISGSGITSTGEDYIGVFSDTWGNAWIAKQGKENR</sequence>
<reference evidence="3" key="1">
    <citation type="submission" date="2017-03" db="EMBL/GenBank/DDBJ databases">
        <title>Phytopthora megakarya and P. palmivora, two closely related causual agents of cacao black pod achieved similar genome size and gene model numbers by different mechanisms.</title>
        <authorList>
            <person name="Ali S."/>
            <person name="Shao J."/>
            <person name="Larry D.J."/>
            <person name="Kronmiller B."/>
            <person name="Shen D."/>
            <person name="Strem M.D."/>
            <person name="Melnick R.L."/>
            <person name="Guiltinan M.J."/>
            <person name="Tyler B.M."/>
            <person name="Meinhardt L.W."/>
            <person name="Bailey B.A."/>
        </authorList>
    </citation>
    <scope>NUCLEOTIDE SEQUENCE [LARGE SCALE GENOMIC DNA]</scope>
    <source>
        <strain evidence="3">zdho120</strain>
    </source>
</reference>
<protein>
    <submittedName>
        <fullName evidence="2">Uncharacterized protein</fullName>
    </submittedName>
</protein>
<dbReference type="EMBL" id="NBNE01009396">
    <property type="protein sequence ID" value="OWY98449.1"/>
    <property type="molecule type" value="Genomic_DNA"/>
</dbReference>